<keyword evidence="2" id="KW-0560">Oxidoreductase</keyword>
<evidence type="ECO:0000313" key="5">
    <source>
        <dbReference type="Proteomes" id="UP000007360"/>
    </source>
</evidence>
<dbReference type="InterPro" id="IPR029479">
    <property type="entry name" value="Nitroreductase"/>
</dbReference>
<feature type="domain" description="Nitroreductase" evidence="3">
    <location>
        <begin position="88"/>
        <end position="164"/>
    </location>
</feature>
<organism evidence="4 5">
    <name type="scientific">Methanobacterium formicicum (strain DSM 3637 / PP1)</name>
    <dbReference type="NCBI Taxonomy" id="1204725"/>
    <lineage>
        <taxon>Archaea</taxon>
        <taxon>Methanobacteriati</taxon>
        <taxon>Methanobacteriota</taxon>
        <taxon>Methanomada group</taxon>
        <taxon>Methanobacteria</taxon>
        <taxon>Methanobacteriales</taxon>
        <taxon>Methanobacteriaceae</taxon>
        <taxon>Methanobacterium</taxon>
    </lineage>
</organism>
<comment type="similarity">
    <text evidence="1">Belongs to the nitroreductase family.</text>
</comment>
<dbReference type="InterPro" id="IPR000415">
    <property type="entry name" value="Nitroreductase-like"/>
</dbReference>
<dbReference type="PANTHER" id="PTHR43673:SF10">
    <property type="entry name" value="NADH DEHYDROGENASE_NAD(P)H NITROREDUCTASE XCC3605-RELATED"/>
    <property type="match status" value="1"/>
</dbReference>
<dbReference type="RefSeq" id="WP_004031216.1">
    <property type="nucleotide sequence ID" value="NZ_AMPO01000008.1"/>
</dbReference>
<proteinExistence type="inferred from homology"/>
<protein>
    <submittedName>
        <fullName evidence="4">Nitroreductase</fullName>
    </submittedName>
</protein>
<dbReference type="SUPFAM" id="SSF55469">
    <property type="entry name" value="FMN-dependent nitroreductase-like"/>
    <property type="match status" value="1"/>
</dbReference>
<evidence type="ECO:0000256" key="2">
    <source>
        <dbReference type="ARBA" id="ARBA00023002"/>
    </source>
</evidence>
<dbReference type="Gene3D" id="3.40.109.10">
    <property type="entry name" value="NADH Oxidase"/>
    <property type="match status" value="1"/>
</dbReference>
<accession>K2RRF9</accession>
<evidence type="ECO:0000259" key="3">
    <source>
        <dbReference type="Pfam" id="PF00881"/>
    </source>
</evidence>
<feature type="domain" description="Nitroreductase" evidence="3">
    <location>
        <begin position="20"/>
        <end position="77"/>
    </location>
</feature>
<name>K2RRF9_METFP</name>
<evidence type="ECO:0000313" key="4">
    <source>
        <dbReference type="EMBL" id="EKF85320.1"/>
    </source>
</evidence>
<gene>
    <name evidence="4" type="ORF">A994_09191</name>
</gene>
<dbReference type="GO" id="GO:0016491">
    <property type="term" value="F:oxidoreductase activity"/>
    <property type="evidence" value="ECO:0007669"/>
    <property type="project" value="UniProtKB-KW"/>
</dbReference>
<comment type="caution">
    <text evidence="4">The sequence shown here is derived from an EMBL/GenBank/DDBJ whole genome shotgun (WGS) entry which is preliminary data.</text>
</comment>
<dbReference type="AlphaFoldDB" id="K2RRF9"/>
<dbReference type="PATRIC" id="fig|1204725.3.peg.1849"/>
<sequence length="186" mass="20982">MKVNLKKTGGVISMEVFQTISQRRSIRRFKKEDIDESLVEKIIQAGVWAPSAGNLQSWELILVKNRRTKEKLSEAAYMRDFIAKASLIMIPCINQRVSGTVYGNRGVELYSIQDVSCAIENMLLMAHALGIGACWVGAFDEQQVTDLIGTPSYVRPVALVPMGYPDEKPYPPPRRDVADFLHFEEY</sequence>
<keyword evidence="5" id="KW-1185">Reference proteome</keyword>
<dbReference type="Pfam" id="PF00881">
    <property type="entry name" value="Nitroreductase"/>
    <property type="match status" value="2"/>
</dbReference>
<dbReference type="PANTHER" id="PTHR43673">
    <property type="entry name" value="NAD(P)H NITROREDUCTASE YDGI-RELATED"/>
    <property type="match status" value="1"/>
</dbReference>
<dbReference type="Proteomes" id="UP000007360">
    <property type="component" value="Unassembled WGS sequence"/>
</dbReference>
<evidence type="ECO:0000256" key="1">
    <source>
        <dbReference type="ARBA" id="ARBA00007118"/>
    </source>
</evidence>
<dbReference type="EMBL" id="AMPO01000008">
    <property type="protein sequence ID" value="EKF85320.1"/>
    <property type="molecule type" value="Genomic_DNA"/>
</dbReference>
<reference evidence="4 5" key="1">
    <citation type="journal article" date="2012" name="J. Bacteriol.">
        <title>Draft genome sequence of Methanobacterium formicicum DSM 3637, an archaebacterium isolated from the methane producer amoeba Pelomyxa palustris.</title>
        <authorList>
            <person name="Gutierrez G."/>
        </authorList>
    </citation>
    <scope>NUCLEOTIDE SEQUENCE [LARGE SCALE GENOMIC DNA]</scope>
    <source>
        <strain evidence="5">DSM 3637 / PP1</strain>
    </source>
</reference>